<dbReference type="Proteomes" id="UP000663879">
    <property type="component" value="Unassembled WGS sequence"/>
</dbReference>
<dbReference type="AlphaFoldDB" id="A0A814K4D2"/>
<dbReference type="OrthoDB" id="6750869at2759"/>
<dbReference type="EMBL" id="CAJNOC010005266">
    <property type="protein sequence ID" value="CAF1047476.1"/>
    <property type="molecule type" value="Genomic_DNA"/>
</dbReference>
<organism evidence="1 2">
    <name type="scientific">Brachionus calyciflorus</name>
    <dbReference type="NCBI Taxonomy" id="104777"/>
    <lineage>
        <taxon>Eukaryota</taxon>
        <taxon>Metazoa</taxon>
        <taxon>Spiralia</taxon>
        <taxon>Gnathifera</taxon>
        <taxon>Rotifera</taxon>
        <taxon>Eurotatoria</taxon>
        <taxon>Monogononta</taxon>
        <taxon>Pseudotrocha</taxon>
        <taxon>Ploima</taxon>
        <taxon>Brachionidae</taxon>
        <taxon>Brachionus</taxon>
    </lineage>
</organism>
<gene>
    <name evidence="1" type="ORF">OXX778_LOCUS18657</name>
</gene>
<keyword evidence="2" id="KW-1185">Reference proteome</keyword>
<protein>
    <submittedName>
        <fullName evidence="1">Uncharacterized protein</fullName>
    </submittedName>
</protein>
<sequence length="208" mass="23951">MNLRSTTEEMYFLIIIKFGSITHQINRSYTSFSKKFNCSTIVYECKFSTSNKTFAEAHNDLISMFNDLHNEFLNNINDNDRIRIVINYQSLERPISLPFLSKKSLTQQNLLSNFEHVAQSYKTVKLNENNALSAVVTIAHIPSGSGRKMNNLKKKQKKNIKKKMLQSSEHFSELQKFCNMKPGIKNSYNTDNFCLLRAIIGKAHLSPT</sequence>
<comment type="caution">
    <text evidence="1">The sequence shown here is derived from an EMBL/GenBank/DDBJ whole genome shotgun (WGS) entry which is preliminary data.</text>
</comment>
<name>A0A814K4D2_9BILA</name>
<evidence type="ECO:0000313" key="2">
    <source>
        <dbReference type="Proteomes" id="UP000663879"/>
    </source>
</evidence>
<evidence type="ECO:0000313" key="1">
    <source>
        <dbReference type="EMBL" id="CAF1047476.1"/>
    </source>
</evidence>
<accession>A0A814K4D2</accession>
<proteinExistence type="predicted"/>
<reference evidence="1" key="1">
    <citation type="submission" date="2021-02" db="EMBL/GenBank/DDBJ databases">
        <authorList>
            <person name="Nowell W R."/>
        </authorList>
    </citation>
    <scope>NUCLEOTIDE SEQUENCE</scope>
    <source>
        <strain evidence="1">Ploen Becks lab</strain>
    </source>
</reference>